<dbReference type="Gene3D" id="3.30.420.10">
    <property type="entry name" value="Ribonuclease H-like superfamily/Ribonuclease H"/>
    <property type="match status" value="1"/>
</dbReference>
<reference evidence="3" key="1">
    <citation type="journal article" date="2005" name="BMC Biol.">
        <title>The sequence of rice chromosomes 11 and 12, rich in disease resistance genes and recent gene duplications.</title>
        <authorList>
            <consortium name="The rice chromosomes 11 and 12 sequencing consortia"/>
        </authorList>
    </citation>
    <scope>NUCLEOTIDE SEQUENCE [LARGE SCALE GENOMIC DNA]</scope>
</reference>
<dbReference type="CDD" id="cd06222">
    <property type="entry name" value="RNase_H_like"/>
    <property type="match status" value="1"/>
</dbReference>
<dbReference type="GO" id="GO:0004523">
    <property type="term" value="F:RNA-DNA hybrid ribonuclease activity"/>
    <property type="evidence" value="ECO:0007669"/>
    <property type="project" value="InterPro"/>
</dbReference>
<feature type="compositionally biased region" description="Basic and acidic residues" evidence="1">
    <location>
        <begin position="1"/>
        <end position="11"/>
    </location>
</feature>
<evidence type="ECO:0000313" key="3">
    <source>
        <dbReference type="EMBL" id="ABA96649.1"/>
    </source>
</evidence>
<feature type="domain" description="RNase H type-1" evidence="2">
    <location>
        <begin position="44"/>
        <end position="101"/>
    </location>
</feature>
<dbReference type="EMBL" id="DP000011">
    <property type="protein sequence ID" value="ABA96649.1"/>
    <property type="molecule type" value="Genomic_DNA"/>
</dbReference>
<reference evidence="3" key="3">
    <citation type="submission" date="2006-01" db="EMBL/GenBank/DDBJ databases">
        <authorList>
            <person name="Buell R."/>
        </authorList>
    </citation>
    <scope>NUCLEOTIDE SEQUENCE</scope>
</reference>
<organism evidence="3">
    <name type="scientific">Oryza sativa subsp. japonica</name>
    <name type="common">Rice</name>
    <dbReference type="NCBI Taxonomy" id="39947"/>
    <lineage>
        <taxon>Eukaryota</taxon>
        <taxon>Viridiplantae</taxon>
        <taxon>Streptophyta</taxon>
        <taxon>Embryophyta</taxon>
        <taxon>Tracheophyta</taxon>
        <taxon>Spermatophyta</taxon>
        <taxon>Magnoliopsida</taxon>
        <taxon>Liliopsida</taxon>
        <taxon>Poales</taxon>
        <taxon>Poaceae</taxon>
        <taxon>BOP clade</taxon>
        <taxon>Oryzoideae</taxon>
        <taxon>Oryzeae</taxon>
        <taxon>Oryzinae</taxon>
        <taxon>Oryza</taxon>
        <taxon>Oryza sativa</taxon>
    </lineage>
</organism>
<reference evidence="3" key="2">
    <citation type="submission" date="2005-04" db="EMBL/GenBank/DDBJ databases">
        <authorList>
            <person name="Buell C.R."/>
            <person name="Wing R.A."/>
            <person name="McCombie W.A."/>
            <person name="Ouyang S."/>
        </authorList>
    </citation>
    <scope>NUCLEOTIDE SEQUENCE</scope>
</reference>
<dbReference type="InterPro" id="IPR012337">
    <property type="entry name" value="RNaseH-like_sf"/>
</dbReference>
<evidence type="ECO:0000259" key="2">
    <source>
        <dbReference type="Pfam" id="PF13456"/>
    </source>
</evidence>
<dbReference type="GO" id="GO:0003676">
    <property type="term" value="F:nucleic acid binding"/>
    <property type="evidence" value="ECO:0007669"/>
    <property type="project" value="InterPro"/>
</dbReference>
<dbReference type="PANTHER" id="PTHR47074">
    <property type="entry name" value="BNAC02G40300D PROTEIN"/>
    <property type="match status" value="1"/>
</dbReference>
<evidence type="ECO:0000256" key="1">
    <source>
        <dbReference type="SAM" id="MobiDB-lite"/>
    </source>
</evidence>
<feature type="region of interest" description="Disordered" evidence="1">
    <location>
        <begin position="1"/>
        <end position="24"/>
    </location>
</feature>
<protein>
    <recommendedName>
        <fullName evidence="2">RNase H type-1 domain-containing protein</fullName>
    </recommendedName>
</protein>
<proteinExistence type="predicted"/>
<dbReference type="Pfam" id="PF13456">
    <property type="entry name" value="RVT_3"/>
    <property type="match status" value="1"/>
</dbReference>
<dbReference type="InterPro" id="IPR052929">
    <property type="entry name" value="RNase_H-like_EbsB-rel"/>
</dbReference>
<dbReference type="AlphaFoldDB" id="Q2QWF5"/>
<gene>
    <name evidence="3" type="ordered locus">LOC_Os12g09520</name>
</gene>
<dbReference type="InterPro" id="IPR036397">
    <property type="entry name" value="RNaseH_sf"/>
</dbReference>
<dbReference type="SUPFAM" id="SSF53098">
    <property type="entry name" value="Ribonuclease H-like"/>
    <property type="match status" value="1"/>
</dbReference>
<dbReference type="InterPro" id="IPR002156">
    <property type="entry name" value="RNaseH_domain"/>
</dbReference>
<feature type="compositionally biased region" description="Polar residues" evidence="1">
    <location>
        <begin position="12"/>
        <end position="24"/>
    </location>
</feature>
<accession>Q2QWF5</accession>
<dbReference type="PANTHER" id="PTHR47074:SF11">
    <property type="entry name" value="REVERSE TRANSCRIPTASE-LIKE PROTEIN"/>
    <property type="match status" value="1"/>
</dbReference>
<name>Q2QWF5_ORYSJ</name>
<sequence>MVCDPKGKQVDQQHNQAPPRSVTNQVKENNMRWRAPPVGWAKINVDGAFNPEDGLGGLGIIIRDSSGKVLLSSWRFIRRCSSALESELLACLEGLKLAVEWIKMPWRECQARNMTDLNGLFCSER</sequence>
<dbReference type="InterPro" id="IPR044730">
    <property type="entry name" value="RNase_H-like_dom_plant"/>
</dbReference>